<feature type="transmembrane region" description="Helical" evidence="2">
    <location>
        <begin position="169"/>
        <end position="189"/>
    </location>
</feature>
<accession>A0ABW7ZFC2</accession>
<dbReference type="Proteomes" id="UP001612812">
    <property type="component" value="Unassembled WGS sequence"/>
</dbReference>
<sequence length="298" mass="30563">MSAVSPTLAARTNSCRLPDQSRPQHSSRTWAGAVPVGVDSAVSASTTVVAPGPGGLSASSSAMVVTVFAPSVPISRMPVAWTVRRSRRGPVPRDRALIHRVDALPPPASTPARKVLASQESYCFTFHVGKCIPHWQGGIMAESNLSSAAAADALTEIHARRAQAIDATLVPFWYWPAVGGLTVVFTAAVESGKPWLVAAGSVAFALGLAAVVGRVALRHPAQVRSSLLGLRGVIAIFGWVLGLVALGLATGFAADSAGLGYPGTAGAAATAAAMTATGPWLMRHLRGVMATRPIGAGR</sequence>
<gene>
    <name evidence="3" type="ORF">ACIBP4_04460</name>
</gene>
<keyword evidence="4" id="KW-1185">Reference proteome</keyword>
<name>A0ABW7ZFC2_9ACTN</name>
<keyword evidence="2" id="KW-0472">Membrane</keyword>
<keyword evidence="2" id="KW-0812">Transmembrane</keyword>
<evidence type="ECO:0000256" key="2">
    <source>
        <dbReference type="SAM" id="Phobius"/>
    </source>
</evidence>
<proteinExistence type="predicted"/>
<comment type="caution">
    <text evidence="3">The sequence shown here is derived from an EMBL/GenBank/DDBJ whole genome shotgun (WGS) entry which is preliminary data.</text>
</comment>
<evidence type="ECO:0000313" key="4">
    <source>
        <dbReference type="Proteomes" id="UP001612812"/>
    </source>
</evidence>
<feature type="transmembrane region" description="Helical" evidence="2">
    <location>
        <begin position="195"/>
        <end position="217"/>
    </location>
</feature>
<dbReference type="RefSeq" id="WP_396768529.1">
    <property type="nucleotide sequence ID" value="NZ_JBITLA010000002.1"/>
</dbReference>
<evidence type="ECO:0000256" key="1">
    <source>
        <dbReference type="SAM" id="MobiDB-lite"/>
    </source>
</evidence>
<reference evidence="3 4" key="1">
    <citation type="submission" date="2024-10" db="EMBL/GenBank/DDBJ databases">
        <title>The Natural Products Discovery Center: Release of the First 8490 Sequenced Strains for Exploring Actinobacteria Biosynthetic Diversity.</title>
        <authorList>
            <person name="Kalkreuter E."/>
            <person name="Kautsar S.A."/>
            <person name="Yang D."/>
            <person name="Bader C.D."/>
            <person name="Teijaro C.N."/>
            <person name="Fluegel L."/>
            <person name="Davis C.M."/>
            <person name="Simpson J.R."/>
            <person name="Lauterbach L."/>
            <person name="Steele A.D."/>
            <person name="Gui C."/>
            <person name="Meng S."/>
            <person name="Li G."/>
            <person name="Viehrig K."/>
            <person name="Ye F."/>
            <person name="Su P."/>
            <person name="Kiefer A.F."/>
            <person name="Nichols A."/>
            <person name="Cepeda A.J."/>
            <person name="Yan W."/>
            <person name="Fan B."/>
            <person name="Jiang Y."/>
            <person name="Adhikari A."/>
            <person name="Zheng C.-J."/>
            <person name="Schuster L."/>
            <person name="Cowan T.M."/>
            <person name="Smanski M.J."/>
            <person name="Chevrette M.G."/>
            <person name="De Carvalho L.P.S."/>
            <person name="Shen B."/>
        </authorList>
    </citation>
    <scope>NUCLEOTIDE SEQUENCE [LARGE SCALE GENOMIC DNA]</scope>
    <source>
        <strain evidence="3 4">NPDC049845</strain>
    </source>
</reference>
<dbReference type="EMBL" id="JBITLE010000001">
    <property type="protein sequence ID" value="MFI7261549.1"/>
    <property type="molecule type" value="Genomic_DNA"/>
</dbReference>
<keyword evidence="2" id="KW-1133">Transmembrane helix</keyword>
<feature type="compositionally biased region" description="Polar residues" evidence="1">
    <location>
        <begin position="10"/>
        <end position="29"/>
    </location>
</feature>
<protein>
    <submittedName>
        <fullName evidence="3">Uncharacterized protein</fullName>
    </submittedName>
</protein>
<organism evidence="3 4">
    <name type="scientific">Micromonospora maritima</name>
    <dbReference type="NCBI Taxonomy" id="986711"/>
    <lineage>
        <taxon>Bacteria</taxon>
        <taxon>Bacillati</taxon>
        <taxon>Actinomycetota</taxon>
        <taxon>Actinomycetes</taxon>
        <taxon>Micromonosporales</taxon>
        <taxon>Micromonosporaceae</taxon>
        <taxon>Micromonospora</taxon>
    </lineage>
</organism>
<feature type="region of interest" description="Disordered" evidence="1">
    <location>
        <begin position="1"/>
        <end position="30"/>
    </location>
</feature>
<feature type="transmembrane region" description="Helical" evidence="2">
    <location>
        <begin position="259"/>
        <end position="282"/>
    </location>
</feature>
<evidence type="ECO:0000313" key="3">
    <source>
        <dbReference type="EMBL" id="MFI7261549.1"/>
    </source>
</evidence>
<feature type="transmembrane region" description="Helical" evidence="2">
    <location>
        <begin position="229"/>
        <end position="253"/>
    </location>
</feature>